<dbReference type="GO" id="GO:0046872">
    <property type="term" value="F:metal ion binding"/>
    <property type="evidence" value="ECO:0007669"/>
    <property type="project" value="UniProtKB-KW"/>
</dbReference>
<dbReference type="SUPFAM" id="SSF55008">
    <property type="entry name" value="HMA, heavy metal-associated domain"/>
    <property type="match status" value="1"/>
</dbReference>
<dbReference type="EC" id="3.6.3.54" evidence="3"/>
<dbReference type="Pfam" id="PF00403">
    <property type="entry name" value="HMA"/>
    <property type="match status" value="1"/>
</dbReference>
<feature type="domain" description="HMA" evidence="2">
    <location>
        <begin position="3"/>
        <end position="49"/>
    </location>
</feature>
<dbReference type="InterPro" id="IPR017969">
    <property type="entry name" value="Heavy-metal-associated_CS"/>
</dbReference>
<keyword evidence="3" id="KW-0378">Hydrolase</keyword>
<reference evidence="3 4" key="1">
    <citation type="submission" date="2018-11" db="EMBL/GenBank/DDBJ databases">
        <title>Species Designations Belie Phenotypic and Genotypic Heterogeneity in Oral Streptococci.</title>
        <authorList>
            <person name="Velsko I."/>
        </authorList>
    </citation>
    <scope>NUCLEOTIDE SEQUENCE [LARGE SCALE GENOMIC DNA]</scope>
    <source>
        <strain evidence="3 4">KLC04</strain>
    </source>
</reference>
<accession>A0AAE8FVA0</accession>
<sequence>MSEKKEYKLSGMTCASCAMTVEMAVKDLETVEDVSVNLAAERLSLLPKA</sequence>
<keyword evidence="1" id="KW-0479">Metal-binding</keyword>
<dbReference type="CDD" id="cd00371">
    <property type="entry name" value="HMA"/>
    <property type="match status" value="1"/>
</dbReference>
<dbReference type="AlphaFoldDB" id="A0AAE8FVA0"/>
<proteinExistence type="predicted"/>
<dbReference type="Proteomes" id="UP000272846">
    <property type="component" value="Unassembled WGS sequence"/>
</dbReference>
<organism evidence="3 4">
    <name type="scientific">Streptococcus sanguinis</name>
    <dbReference type="NCBI Taxonomy" id="1305"/>
    <lineage>
        <taxon>Bacteria</taxon>
        <taxon>Bacillati</taxon>
        <taxon>Bacillota</taxon>
        <taxon>Bacilli</taxon>
        <taxon>Lactobacillales</taxon>
        <taxon>Streptococcaceae</taxon>
        <taxon>Streptococcus</taxon>
    </lineage>
</organism>
<dbReference type="InterPro" id="IPR036163">
    <property type="entry name" value="HMA_dom_sf"/>
</dbReference>
<name>A0AAE8FVA0_STRSA</name>
<dbReference type="EMBL" id="RJMK01000010">
    <property type="protein sequence ID" value="RSI06794.1"/>
    <property type="molecule type" value="Genomic_DNA"/>
</dbReference>
<dbReference type="Gene3D" id="3.30.70.100">
    <property type="match status" value="1"/>
</dbReference>
<comment type="caution">
    <text evidence="3">The sequence shown here is derived from an EMBL/GenBank/DDBJ whole genome shotgun (WGS) entry which is preliminary data.</text>
</comment>
<dbReference type="GO" id="GO:0016787">
    <property type="term" value="F:hydrolase activity"/>
    <property type="evidence" value="ECO:0007669"/>
    <property type="project" value="UniProtKB-KW"/>
</dbReference>
<gene>
    <name evidence="3" type="primary">copA_3</name>
    <name evidence="3" type="ORF">D8888_11070</name>
</gene>
<evidence type="ECO:0000259" key="2">
    <source>
        <dbReference type="PROSITE" id="PS50846"/>
    </source>
</evidence>
<evidence type="ECO:0000256" key="1">
    <source>
        <dbReference type="ARBA" id="ARBA00022723"/>
    </source>
</evidence>
<evidence type="ECO:0000313" key="4">
    <source>
        <dbReference type="Proteomes" id="UP000272846"/>
    </source>
</evidence>
<dbReference type="InterPro" id="IPR006121">
    <property type="entry name" value="HMA_dom"/>
</dbReference>
<evidence type="ECO:0000313" key="3">
    <source>
        <dbReference type="EMBL" id="RSI06794.1"/>
    </source>
</evidence>
<protein>
    <submittedName>
        <fullName evidence="3">Copper-exporting P-type ATPase A</fullName>
        <ecNumber evidence="3">3.6.3.54</ecNumber>
    </submittedName>
</protein>
<dbReference type="PROSITE" id="PS01047">
    <property type="entry name" value="HMA_1"/>
    <property type="match status" value="1"/>
</dbReference>
<dbReference type="PROSITE" id="PS50846">
    <property type="entry name" value="HMA_2"/>
    <property type="match status" value="1"/>
</dbReference>